<reference evidence="8 9" key="1">
    <citation type="journal article" date="2019" name="Nat. Microbiol.">
        <title>Mediterranean grassland soil C-N compound turnover is dependent on rainfall and depth, and is mediated by genomically divergent microorganisms.</title>
        <authorList>
            <person name="Diamond S."/>
            <person name="Andeer P.F."/>
            <person name="Li Z."/>
            <person name="Crits-Christoph A."/>
            <person name="Burstein D."/>
            <person name="Anantharaman K."/>
            <person name="Lane K.R."/>
            <person name="Thomas B.C."/>
            <person name="Pan C."/>
            <person name="Northen T.R."/>
            <person name="Banfield J.F."/>
        </authorList>
    </citation>
    <scope>NUCLEOTIDE SEQUENCE [LARGE SCALE GENOMIC DNA]</scope>
    <source>
        <strain evidence="8">WS_1</strain>
    </source>
</reference>
<evidence type="ECO:0000256" key="3">
    <source>
        <dbReference type="ARBA" id="ARBA00022695"/>
    </source>
</evidence>
<dbReference type="InterPro" id="IPR004821">
    <property type="entry name" value="Cyt_trans-like"/>
</dbReference>
<sequence length="155" mass="17434">MRVVLGGTFDILHQGHEALLRAAFEGRPEQVLIGLTTDRFARESRTRVNPYAVRERNLKRFLAGRKWRPAKIEPIDDPYGPADDLPDLDVIVVSAERYPVAIALNEARAAKALRRLKIRAVPMVLAQDGLPIASRRIRAGVIDRTGRRRTPLRIG</sequence>
<evidence type="ECO:0000256" key="6">
    <source>
        <dbReference type="ARBA" id="ARBA00022993"/>
    </source>
</evidence>
<evidence type="ECO:0000256" key="4">
    <source>
        <dbReference type="ARBA" id="ARBA00022741"/>
    </source>
</evidence>
<evidence type="ECO:0000313" key="9">
    <source>
        <dbReference type="Proteomes" id="UP000316292"/>
    </source>
</evidence>
<evidence type="ECO:0000256" key="2">
    <source>
        <dbReference type="ARBA" id="ARBA00022679"/>
    </source>
</evidence>
<dbReference type="InterPro" id="IPR014729">
    <property type="entry name" value="Rossmann-like_a/b/a_fold"/>
</dbReference>
<dbReference type="EMBL" id="VBOR01000007">
    <property type="protein sequence ID" value="TMQ51524.1"/>
    <property type="molecule type" value="Genomic_DNA"/>
</dbReference>
<keyword evidence="2 8" id="KW-0808">Transferase</keyword>
<protein>
    <submittedName>
        <fullName evidence="8">Pantetheine-phosphate adenylyltransferase</fullName>
        <ecNumber evidence="8">2.7.7.3</ecNumber>
    </submittedName>
</protein>
<evidence type="ECO:0000256" key="1">
    <source>
        <dbReference type="ARBA" id="ARBA00022490"/>
    </source>
</evidence>
<dbReference type="GO" id="GO:0004595">
    <property type="term" value="F:pantetheine-phosphate adenylyltransferase activity"/>
    <property type="evidence" value="ECO:0007669"/>
    <property type="project" value="UniProtKB-EC"/>
</dbReference>
<dbReference type="GO" id="GO:0005524">
    <property type="term" value="F:ATP binding"/>
    <property type="evidence" value="ECO:0007669"/>
    <property type="project" value="UniProtKB-KW"/>
</dbReference>
<keyword evidence="1" id="KW-0963">Cytoplasm</keyword>
<dbReference type="EC" id="2.7.7.3" evidence="8"/>
<dbReference type="NCBIfam" id="NF001985">
    <property type="entry name" value="PRK00777.1"/>
    <property type="match status" value="1"/>
</dbReference>
<dbReference type="NCBIfam" id="TIGR00125">
    <property type="entry name" value="cyt_tran_rel"/>
    <property type="match status" value="1"/>
</dbReference>
<keyword evidence="6" id="KW-0173">Coenzyme A biosynthesis</keyword>
<dbReference type="InterPro" id="IPR023540">
    <property type="entry name" value="PPAT_arch"/>
</dbReference>
<dbReference type="HAMAP" id="MF_00647">
    <property type="entry name" value="PPAT_arch"/>
    <property type="match status" value="1"/>
</dbReference>
<keyword evidence="4" id="KW-0547">Nucleotide-binding</keyword>
<dbReference type="Pfam" id="PF01467">
    <property type="entry name" value="CTP_transf_like"/>
    <property type="match status" value="1"/>
</dbReference>
<keyword evidence="3 8" id="KW-0548">Nucleotidyltransferase</keyword>
<gene>
    <name evidence="8" type="ORF">E6K71_00305</name>
</gene>
<dbReference type="SUPFAM" id="SSF52374">
    <property type="entry name" value="Nucleotidylyl transferase"/>
    <property type="match status" value="1"/>
</dbReference>
<name>A0A538SJH0_UNCEI</name>
<dbReference type="Proteomes" id="UP000316292">
    <property type="component" value="Unassembled WGS sequence"/>
</dbReference>
<evidence type="ECO:0000259" key="7">
    <source>
        <dbReference type="Pfam" id="PF01467"/>
    </source>
</evidence>
<accession>A0A538SJH0</accession>
<feature type="domain" description="Cytidyltransferase-like" evidence="7">
    <location>
        <begin position="4"/>
        <end position="139"/>
    </location>
</feature>
<dbReference type="AlphaFoldDB" id="A0A538SJH0"/>
<dbReference type="GO" id="GO:0015937">
    <property type="term" value="P:coenzyme A biosynthetic process"/>
    <property type="evidence" value="ECO:0007669"/>
    <property type="project" value="UniProtKB-KW"/>
</dbReference>
<feature type="non-terminal residue" evidence="8">
    <location>
        <position position="155"/>
    </location>
</feature>
<keyword evidence="5" id="KW-0067">ATP-binding</keyword>
<evidence type="ECO:0000256" key="5">
    <source>
        <dbReference type="ARBA" id="ARBA00022840"/>
    </source>
</evidence>
<comment type="caution">
    <text evidence="8">The sequence shown here is derived from an EMBL/GenBank/DDBJ whole genome shotgun (WGS) entry which is preliminary data.</text>
</comment>
<organism evidence="8 9">
    <name type="scientific">Eiseniibacteriota bacterium</name>
    <dbReference type="NCBI Taxonomy" id="2212470"/>
    <lineage>
        <taxon>Bacteria</taxon>
        <taxon>Candidatus Eiseniibacteriota</taxon>
    </lineage>
</organism>
<proteinExistence type="inferred from homology"/>
<dbReference type="Gene3D" id="3.40.50.620">
    <property type="entry name" value="HUPs"/>
    <property type="match status" value="1"/>
</dbReference>
<evidence type="ECO:0000313" key="8">
    <source>
        <dbReference type="EMBL" id="TMQ51524.1"/>
    </source>
</evidence>